<organism evidence="9 10">
    <name type="scientific">Lachancea dasiensis</name>
    <dbReference type="NCBI Taxonomy" id="1072105"/>
    <lineage>
        <taxon>Eukaryota</taxon>
        <taxon>Fungi</taxon>
        <taxon>Dikarya</taxon>
        <taxon>Ascomycota</taxon>
        <taxon>Saccharomycotina</taxon>
        <taxon>Saccharomycetes</taxon>
        <taxon>Saccharomycetales</taxon>
        <taxon>Saccharomycetaceae</taxon>
        <taxon>Lachancea</taxon>
    </lineage>
</organism>
<comment type="similarity">
    <text evidence="2">Belongs to the protein prenyltransferase subunit beta family.</text>
</comment>
<evidence type="ECO:0000256" key="1">
    <source>
        <dbReference type="ARBA" id="ARBA00001947"/>
    </source>
</evidence>
<dbReference type="Pfam" id="PF00432">
    <property type="entry name" value="Prenyltrans"/>
    <property type="match status" value="1"/>
</dbReference>
<dbReference type="OrthoDB" id="24893at2759"/>
<dbReference type="Gene3D" id="1.50.10.20">
    <property type="match status" value="1"/>
</dbReference>
<dbReference type="Proteomes" id="UP000190274">
    <property type="component" value="Chromosome E"/>
</dbReference>
<gene>
    <name evidence="9" type="ORF">LADA_0E12002G</name>
</gene>
<protein>
    <submittedName>
        <fullName evidence="9">LADA_0E12002g1_1</fullName>
    </submittedName>
</protein>
<keyword evidence="3" id="KW-0637">Prenyltransferase</keyword>
<reference evidence="10" key="1">
    <citation type="submission" date="2016-03" db="EMBL/GenBank/DDBJ databases">
        <authorList>
            <person name="Devillers H."/>
        </authorList>
    </citation>
    <scope>NUCLEOTIDE SEQUENCE [LARGE SCALE GENOMIC DNA]</scope>
</reference>
<evidence type="ECO:0000256" key="2">
    <source>
        <dbReference type="ARBA" id="ARBA00010497"/>
    </source>
</evidence>
<evidence type="ECO:0000313" key="10">
    <source>
        <dbReference type="Proteomes" id="UP000190274"/>
    </source>
</evidence>
<dbReference type="InterPro" id="IPR008930">
    <property type="entry name" value="Terpenoid_cyclase/PrenylTrfase"/>
</dbReference>
<name>A0A1G4JEU1_9SACH</name>
<dbReference type="PANTHER" id="PTHR11774:SF4">
    <property type="entry name" value="GERANYLGERANYL TRANSFERASE TYPE-1 SUBUNIT BETA"/>
    <property type="match status" value="1"/>
</dbReference>
<evidence type="ECO:0000313" key="9">
    <source>
        <dbReference type="EMBL" id="SCU88774.1"/>
    </source>
</evidence>
<dbReference type="EMBL" id="LT598455">
    <property type="protein sequence ID" value="SCU88774.1"/>
    <property type="molecule type" value="Genomic_DNA"/>
</dbReference>
<evidence type="ECO:0000256" key="7">
    <source>
        <dbReference type="ARBA" id="ARBA00022833"/>
    </source>
</evidence>
<sequence length="372" mass="41407">MPLLISDDRLLNSKHQKYLERHLAILPSKYQDNEANKLAIVTYALIGLNVLGVDTSEKYKSSKNWLSNHYREVDYGGSCLLAGFVPSTSINIDSIPSLSLINTLFGLWSLACLGQEENMYDEVDKERICRFVSHCQVESGSFVSSFDVTPLDGCHTSSIDPTDLRYTYAAIAILHLMGCRRSKDFEKYISLQSILANISDQACAQGGFGQYCEPHAGFTSCALSILHMLGDQWSILTPTFYETTVHWLLERQVSSQGSTTSMAEGNENYDLADHGGFQGRENKFADTCYCFWALNSLSILEDQCSARFDKHDLLFNYLLDTTQNNLIGGFAKNNEDDPDLYHTCLGLAALALRGGNFNGPLFLPKDISLSIS</sequence>
<keyword evidence="7" id="KW-0862">Zinc</keyword>
<dbReference type="STRING" id="1266660.A0A1G4JEU1"/>
<evidence type="ECO:0000256" key="4">
    <source>
        <dbReference type="ARBA" id="ARBA00022679"/>
    </source>
</evidence>
<dbReference type="GO" id="GO:0004662">
    <property type="term" value="F:CAAX-protein geranylgeranyltransferase activity"/>
    <property type="evidence" value="ECO:0007669"/>
    <property type="project" value="EnsemblFungi"/>
</dbReference>
<keyword evidence="5" id="KW-0479">Metal-binding</keyword>
<dbReference type="GO" id="GO:0046872">
    <property type="term" value="F:metal ion binding"/>
    <property type="evidence" value="ECO:0007669"/>
    <property type="project" value="UniProtKB-KW"/>
</dbReference>
<keyword evidence="10" id="KW-1185">Reference proteome</keyword>
<comment type="cofactor">
    <cofactor evidence="1">
        <name>Zn(2+)</name>
        <dbReference type="ChEBI" id="CHEBI:29105"/>
    </cofactor>
</comment>
<feature type="domain" description="Prenyltransferase alpha-alpha toroid" evidence="8">
    <location>
        <begin position="10"/>
        <end position="353"/>
    </location>
</feature>
<dbReference type="InterPro" id="IPR001330">
    <property type="entry name" value="Prenyltrans"/>
</dbReference>
<dbReference type="PANTHER" id="PTHR11774">
    <property type="entry name" value="GERANYLGERANYL TRANSFERASE TYPE BETA SUBUNIT"/>
    <property type="match status" value="1"/>
</dbReference>
<proteinExistence type="inferred from homology"/>
<evidence type="ECO:0000259" key="8">
    <source>
        <dbReference type="Pfam" id="PF00432"/>
    </source>
</evidence>
<keyword evidence="4" id="KW-0808">Transferase</keyword>
<dbReference type="InterPro" id="IPR045089">
    <property type="entry name" value="PGGT1B-like"/>
</dbReference>
<dbReference type="SUPFAM" id="SSF48239">
    <property type="entry name" value="Terpenoid cyclases/Protein prenyltransferases"/>
    <property type="match status" value="1"/>
</dbReference>
<evidence type="ECO:0000256" key="3">
    <source>
        <dbReference type="ARBA" id="ARBA00022602"/>
    </source>
</evidence>
<dbReference type="GO" id="GO:0005953">
    <property type="term" value="C:CAAX-protein geranylgeranyltransferase complex"/>
    <property type="evidence" value="ECO:0007669"/>
    <property type="project" value="EnsemblFungi"/>
</dbReference>
<dbReference type="AlphaFoldDB" id="A0A1G4JEU1"/>
<evidence type="ECO:0000256" key="5">
    <source>
        <dbReference type="ARBA" id="ARBA00022723"/>
    </source>
</evidence>
<keyword evidence="6" id="KW-0677">Repeat</keyword>
<accession>A0A1G4JEU1</accession>
<evidence type="ECO:0000256" key="6">
    <source>
        <dbReference type="ARBA" id="ARBA00022737"/>
    </source>
</evidence>